<organism evidence="2 3">
    <name type="scientific">Carnegiea gigantea</name>
    <dbReference type="NCBI Taxonomy" id="171969"/>
    <lineage>
        <taxon>Eukaryota</taxon>
        <taxon>Viridiplantae</taxon>
        <taxon>Streptophyta</taxon>
        <taxon>Embryophyta</taxon>
        <taxon>Tracheophyta</taxon>
        <taxon>Spermatophyta</taxon>
        <taxon>Magnoliopsida</taxon>
        <taxon>eudicotyledons</taxon>
        <taxon>Gunneridae</taxon>
        <taxon>Pentapetalae</taxon>
        <taxon>Caryophyllales</taxon>
        <taxon>Cactineae</taxon>
        <taxon>Cactaceae</taxon>
        <taxon>Cactoideae</taxon>
        <taxon>Echinocereeae</taxon>
        <taxon>Carnegiea</taxon>
    </lineage>
</organism>
<comment type="caution">
    <text evidence="2">The sequence shown here is derived from an EMBL/GenBank/DDBJ whole genome shotgun (WGS) entry which is preliminary data.</text>
</comment>
<evidence type="ECO:0000256" key="1">
    <source>
        <dbReference type="SAM" id="MobiDB-lite"/>
    </source>
</evidence>
<dbReference type="OrthoDB" id="125347at2759"/>
<name>A0A9Q1QPU0_9CARY</name>
<feature type="compositionally biased region" description="Low complexity" evidence="1">
    <location>
        <begin position="58"/>
        <end position="85"/>
    </location>
</feature>
<feature type="compositionally biased region" description="Acidic residues" evidence="1">
    <location>
        <begin position="141"/>
        <end position="154"/>
    </location>
</feature>
<feature type="region of interest" description="Disordered" evidence="1">
    <location>
        <begin position="139"/>
        <end position="197"/>
    </location>
</feature>
<feature type="region of interest" description="Disordered" evidence="1">
    <location>
        <begin position="588"/>
        <end position="619"/>
    </location>
</feature>
<evidence type="ECO:0000313" key="3">
    <source>
        <dbReference type="Proteomes" id="UP001153076"/>
    </source>
</evidence>
<sequence length="619" mass="70432">MTSPTSPSTTKSPVHTSPKSPLARKSHGMTSLTSPSTTKSLMHTSPKSPLARKSYGMTSPTSPSTTTPISPSKSQSPQPTSLTSPCKSKYPQVTSKMNPEEAKTGRRKRKSEYICDVVDLGLIGLEAYDLRALIQPTALSEYDDDDDDPNDNDEGGGGGADEGCSTDDEEFDEDDSSYDGGSADSEEGDDSDTSLEEEIQGDYGSDIEYEDLIPVSVDENLPMLQVDAFTMDDDDNIMRNVFSKMYQTGGMWARNKDDKIYLSVGDILRDGITWQVKSFRGSRRCPRENFNNVASYSWIAAQLVAYYKANSHITIQAMYDKVMERYGLQTKSHTLRRARKLLQYWIEVHYYRNFAIEYPGVKLHSLFFTAANAYNQYVHSRAIEKIYKENKNAHSWLMEEPPQHWARFMFDQQLKVPDNTTNFVESFNGKIERFRHKPIMVLLEAILHKFMSIIAKRAEIAKEWTGRVVPKVTKQLLKLELDSRTCRMTPAEMWEFLVQDGNTNFTINLNTGRCDCMNLPKLGPPPIDKVGPGRPETYRRKDVTESRAFKRSSTIKCNKCRQYGYNSKSHKSKEGALVLKSEKRRYTRFSKRKVRCRPPKDGRVTKRQKLSYPPLPPNI</sequence>
<feature type="region of interest" description="Disordered" evidence="1">
    <location>
        <begin position="1"/>
        <end position="111"/>
    </location>
</feature>
<proteinExistence type="predicted"/>
<reference evidence="2" key="1">
    <citation type="submission" date="2022-04" db="EMBL/GenBank/DDBJ databases">
        <title>Carnegiea gigantea Genome sequencing and assembly v2.</title>
        <authorList>
            <person name="Copetti D."/>
            <person name="Sanderson M.J."/>
            <person name="Burquez A."/>
            <person name="Wojciechowski M.F."/>
        </authorList>
    </citation>
    <scope>NUCLEOTIDE SEQUENCE</scope>
    <source>
        <strain evidence="2">SGP5-SGP5p</strain>
        <tissue evidence="2">Aerial part</tissue>
    </source>
</reference>
<feature type="compositionally biased region" description="Acidic residues" evidence="1">
    <location>
        <begin position="184"/>
        <end position="197"/>
    </location>
</feature>
<accession>A0A9Q1QPU0</accession>
<dbReference type="PANTHER" id="PTHR31973">
    <property type="entry name" value="POLYPROTEIN, PUTATIVE-RELATED"/>
    <property type="match status" value="1"/>
</dbReference>
<feature type="compositionally biased region" description="Basic residues" evidence="1">
    <location>
        <begin position="588"/>
        <end position="597"/>
    </location>
</feature>
<dbReference type="Proteomes" id="UP001153076">
    <property type="component" value="Unassembled WGS sequence"/>
</dbReference>
<feature type="compositionally biased region" description="Acidic residues" evidence="1">
    <location>
        <begin position="164"/>
        <end position="177"/>
    </location>
</feature>
<keyword evidence="3" id="KW-1185">Reference proteome</keyword>
<feature type="compositionally biased region" description="Low complexity" evidence="1">
    <location>
        <begin position="30"/>
        <end position="41"/>
    </location>
</feature>
<feature type="compositionally biased region" description="Low complexity" evidence="1">
    <location>
        <begin position="1"/>
        <end position="21"/>
    </location>
</feature>
<dbReference type="EMBL" id="JAKOGI010000013">
    <property type="protein sequence ID" value="KAJ8450778.1"/>
    <property type="molecule type" value="Genomic_DNA"/>
</dbReference>
<dbReference type="PANTHER" id="PTHR31973:SF197">
    <property type="entry name" value="SWIM-TYPE DOMAIN-CONTAINING PROTEIN"/>
    <property type="match status" value="1"/>
</dbReference>
<evidence type="ECO:0000313" key="2">
    <source>
        <dbReference type="EMBL" id="KAJ8450778.1"/>
    </source>
</evidence>
<dbReference type="AlphaFoldDB" id="A0A9Q1QPU0"/>
<protein>
    <submittedName>
        <fullName evidence="2">Uncharacterized protein</fullName>
    </submittedName>
</protein>
<gene>
    <name evidence="2" type="ORF">Cgig2_021250</name>
</gene>